<feature type="binding site" description="axial binding residue" evidence="7">
    <location>
        <position position="16"/>
    </location>
    <ligand>
        <name>Fe-coproporphyrin III</name>
        <dbReference type="ChEBI" id="CHEBI:68438"/>
    </ligand>
    <ligandPart>
        <name>Fe</name>
        <dbReference type="ChEBI" id="CHEBI:18248"/>
    </ligandPart>
</feature>
<dbReference type="AlphaFoldDB" id="A0AAJ1EVS3"/>
<dbReference type="GO" id="GO:0005737">
    <property type="term" value="C:cytoplasm"/>
    <property type="evidence" value="ECO:0007669"/>
    <property type="project" value="UniProtKB-SubCell"/>
</dbReference>
<comment type="similarity">
    <text evidence="7 8">Belongs to the ferrochelatase family.</text>
</comment>
<evidence type="ECO:0000256" key="8">
    <source>
        <dbReference type="RuleBase" id="RU004185"/>
    </source>
</evidence>
<comment type="function">
    <text evidence="7">Involved in coproporphyrin-dependent heme b biosynthesis. Catalyzes the insertion of ferrous iron into coproporphyrin III to form Fe-coproporphyrin III.</text>
</comment>
<name>A0AAJ1EVS3_9ACTO</name>
<keyword evidence="7" id="KW-0963">Cytoplasm</keyword>
<proteinExistence type="inferred from homology"/>
<dbReference type="InterPro" id="IPR033644">
    <property type="entry name" value="Ferrochelatase_C"/>
</dbReference>
<evidence type="ECO:0000313" key="10">
    <source>
        <dbReference type="Proteomes" id="UP001200537"/>
    </source>
</evidence>
<evidence type="ECO:0000256" key="4">
    <source>
        <dbReference type="ARBA" id="ARBA00023239"/>
    </source>
</evidence>
<sequence length="371" mass="41454">MSQISAQYDAVMLVSYGGPRQMEDVLPFMRNATSGRGVPDERLKQVSTHYGRFHGISPINARNLEIRRALELELSRRGEEIEVVIGNRNWHPFIHDTLCDLAMRGLTRVLCIFTSAYVCYSGCRQYREDLAAAKAQLQAQDLSLELDKVRAYYTTEGFVGAYTKLLLEAVVKREQNSGHLPYVAFVTHSIPTAMQECSGPADNSRPDYVRQHQQVCSEVAARVSKELGRELNWDLSYCSRSGPPQMPWLEPDINDRLAQLKAEGITDVVCVPIGFICDHMEVVYDLDTEAKETAEQLGLNYLRVPTVGTDPGFIEALADLVTERAGEKAGGAVLYAQDALEPRWPAWAPLGDSRGSKNALDLPVEFETRKE</sequence>
<dbReference type="SUPFAM" id="SSF53800">
    <property type="entry name" value="Chelatase"/>
    <property type="match status" value="1"/>
</dbReference>
<dbReference type="EMBL" id="JAKNHJ010000014">
    <property type="protein sequence ID" value="MCG4618307.1"/>
    <property type="molecule type" value="Genomic_DNA"/>
</dbReference>
<dbReference type="PANTHER" id="PTHR11108:SF1">
    <property type="entry name" value="FERROCHELATASE, MITOCHONDRIAL"/>
    <property type="match status" value="1"/>
</dbReference>
<feature type="binding site" evidence="7">
    <location>
        <position position="57"/>
    </location>
    <ligand>
        <name>Fe-coproporphyrin III</name>
        <dbReference type="ChEBI" id="CHEBI:68438"/>
    </ligand>
</feature>
<organism evidence="9 10">
    <name type="scientific">Varibaculum cambriense</name>
    <dbReference type="NCBI Taxonomy" id="184870"/>
    <lineage>
        <taxon>Bacteria</taxon>
        <taxon>Bacillati</taxon>
        <taxon>Actinomycetota</taxon>
        <taxon>Actinomycetes</taxon>
        <taxon>Actinomycetales</taxon>
        <taxon>Actinomycetaceae</taxon>
        <taxon>Varibaculum</taxon>
    </lineage>
</organism>
<feature type="binding site" evidence="7">
    <location>
        <position position="126"/>
    </location>
    <ligand>
        <name>Fe-coproporphyrin III</name>
        <dbReference type="ChEBI" id="CHEBI:68438"/>
    </ligand>
</feature>
<dbReference type="NCBIfam" id="TIGR00109">
    <property type="entry name" value="hemH"/>
    <property type="match status" value="1"/>
</dbReference>
<comment type="caution">
    <text evidence="7">Lacks conserved residue(s) required for the propagation of feature annotation.</text>
</comment>
<feature type="binding site" evidence="7">
    <location>
        <position position="188"/>
    </location>
    <ligand>
        <name>Fe(2+)</name>
        <dbReference type="ChEBI" id="CHEBI:29033"/>
    </ligand>
</feature>
<accession>A0AAJ1EVS3</accession>
<evidence type="ECO:0000313" key="9">
    <source>
        <dbReference type="EMBL" id="MCG4618307.1"/>
    </source>
</evidence>
<keyword evidence="4 7" id="KW-0456">Lyase</keyword>
<evidence type="ECO:0000256" key="7">
    <source>
        <dbReference type="HAMAP-Rule" id="MF_00323"/>
    </source>
</evidence>
<protein>
    <recommendedName>
        <fullName evidence="7">Coproporphyrin III ferrochelatase</fullName>
        <ecNumber evidence="7">4.99.1.9</ecNumber>
    </recommendedName>
</protein>
<dbReference type="Pfam" id="PF00762">
    <property type="entry name" value="Ferrochelatase"/>
    <property type="match status" value="1"/>
</dbReference>
<keyword evidence="7" id="KW-0479">Metal-binding</keyword>
<dbReference type="GO" id="GO:0046872">
    <property type="term" value="F:metal ion binding"/>
    <property type="evidence" value="ECO:0007669"/>
    <property type="project" value="UniProtKB-KW"/>
</dbReference>
<dbReference type="CDD" id="cd00419">
    <property type="entry name" value="Ferrochelatase_C"/>
    <property type="match status" value="1"/>
</dbReference>
<dbReference type="CDD" id="cd03411">
    <property type="entry name" value="Ferrochelatase_N"/>
    <property type="match status" value="1"/>
</dbReference>
<evidence type="ECO:0000256" key="5">
    <source>
        <dbReference type="ARBA" id="ARBA00023244"/>
    </source>
</evidence>
<comment type="catalytic activity">
    <reaction evidence="6">
        <text>Fe-coproporphyrin III + 2 H(+) = coproporphyrin III + Fe(2+)</text>
        <dbReference type="Rhea" id="RHEA:49572"/>
        <dbReference type="ChEBI" id="CHEBI:15378"/>
        <dbReference type="ChEBI" id="CHEBI:29033"/>
        <dbReference type="ChEBI" id="CHEBI:68438"/>
        <dbReference type="ChEBI" id="CHEBI:131725"/>
        <dbReference type="EC" id="4.99.1.9"/>
    </reaction>
    <physiologicalReaction direction="right-to-left" evidence="6">
        <dbReference type="Rhea" id="RHEA:49574"/>
    </physiologicalReaction>
</comment>
<comment type="caution">
    <text evidence="9">The sequence shown here is derived from an EMBL/GenBank/DDBJ whole genome shotgun (WGS) entry which is preliminary data.</text>
</comment>
<dbReference type="HAMAP" id="MF_00323">
    <property type="entry name" value="Ferrochelatase"/>
    <property type="match status" value="1"/>
</dbReference>
<dbReference type="Proteomes" id="UP001200537">
    <property type="component" value="Unassembled WGS sequence"/>
</dbReference>
<evidence type="ECO:0000256" key="3">
    <source>
        <dbReference type="ARBA" id="ARBA00023133"/>
    </source>
</evidence>
<evidence type="ECO:0000256" key="1">
    <source>
        <dbReference type="ARBA" id="ARBA00004744"/>
    </source>
</evidence>
<evidence type="ECO:0000256" key="6">
    <source>
        <dbReference type="ARBA" id="ARBA00024536"/>
    </source>
</evidence>
<dbReference type="EC" id="4.99.1.9" evidence="7"/>
<feature type="binding site" evidence="7">
    <location>
        <position position="281"/>
    </location>
    <ligand>
        <name>Fe(2+)</name>
        <dbReference type="ChEBI" id="CHEBI:29033"/>
    </ligand>
</feature>
<gene>
    <name evidence="9" type="primary">hemH</name>
    <name evidence="7" type="synonym">cpfC</name>
    <name evidence="9" type="ORF">L0M99_07350</name>
</gene>
<keyword evidence="3 7" id="KW-0350">Heme biosynthesis</keyword>
<reference evidence="9" key="1">
    <citation type="submission" date="2022-01" db="EMBL/GenBank/DDBJ databases">
        <title>Collection of gut derived symbiotic bacterial strains cultured from healthy donors.</title>
        <authorList>
            <person name="Lin H."/>
            <person name="Kohout C."/>
            <person name="Waligurski E."/>
            <person name="Pamer E.G."/>
        </authorList>
    </citation>
    <scope>NUCLEOTIDE SEQUENCE</scope>
    <source>
        <strain evidence="9">DFI.7.46</strain>
    </source>
</reference>
<dbReference type="InterPro" id="IPR001015">
    <property type="entry name" value="Ferrochelatase"/>
</dbReference>
<dbReference type="GO" id="GO:0004325">
    <property type="term" value="F:ferrochelatase activity"/>
    <property type="evidence" value="ECO:0007669"/>
    <property type="project" value="UniProtKB-UniRule"/>
</dbReference>
<dbReference type="Gene3D" id="3.40.50.1400">
    <property type="match status" value="2"/>
</dbReference>
<keyword evidence="2 7" id="KW-0408">Iron</keyword>
<evidence type="ECO:0000256" key="2">
    <source>
        <dbReference type="ARBA" id="ARBA00023004"/>
    </source>
</evidence>
<dbReference type="RefSeq" id="WP_238128238.1">
    <property type="nucleotide sequence ID" value="NZ_JAKNHJ010000014.1"/>
</dbReference>
<dbReference type="InterPro" id="IPR033659">
    <property type="entry name" value="Ferrochelatase_N"/>
</dbReference>
<keyword evidence="5 7" id="KW-0627">Porphyrin biosynthesis</keyword>
<dbReference type="PANTHER" id="PTHR11108">
    <property type="entry name" value="FERROCHELATASE"/>
    <property type="match status" value="1"/>
</dbReference>
<comment type="subcellular location">
    <subcellularLocation>
        <location evidence="7">Cytoplasm</location>
    </subcellularLocation>
</comment>
<comment type="pathway">
    <text evidence="1 7">Porphyrin-containing compound metabolism; protoheme biosynthesis.</text>
</comment>
<dbReference type="GO" id="GO:0006783">
    <property type="term" value="P:heme biosynthetic process"/>
    <property type="evidence" value="ECO:0007669"/>
    <property type="project" value="UniProtKB-UniRule"/>
</dbReference>